<evidence type="ECO:0000313" key="2">
    <source>
        <dbReference type="Proteomes" id="UP001596413"/>
    </source>
</evidence>
<gene>
    <name evidence="1" type="ORF">ACFQLX_24020</name>
</gene>
<dbReference type="Proteomes" id="UP001596413">
    <property type="component" value="Unassembled WGS sequence"/>
</dbReference>
<proteinExistence type="predicted"/>
<accession>A0ABW2GQ55</accession>
<dbReference type="RefSeq" id="WP_386418399.1">
    <property type="nucleotide sequence ID" value="NZ_JBHSZO010000054.1"/>
</dbReference>
<sequence>MDEELLEVYGAVAGMLPADGSYEVVQLDRAFWAGRIAQRAFDLHEVEAIARVSGMAPSP</sequence>
<dbReference type="EMBL" id="JBHSZO010000054">
    <property type="protein sequence ID" value="MFC7221204.1"/>
    <property type="molecule type" value="Genomic_DNA"/>
</dbReference>
<organism evidence="1 2">
    <name type="scientific">Streptomyces polyrhachis</name>
    <dbReference type="NCBI Taxonomy" id="1282885"/>
    <lineage>
        <taxon>Bacteria</taxon>
        <taxon>Bacillati</taxon>
        <taxon>Actinomycetota</taxon>
        <taxon>Actinomycetes</taxon>
        <taxon>Kitasatosporales</taxon>
        <taxon>Streptomycetaceae</taxon>
        <taxon>Streptomyces</taxon>
    </lineage>
</organism>
<keyword evidence="2" id="KW-1185">Reference proteome</keyword>
<reference evidence="2" key="1">
    <citation type="journal article" date="2019" name="Int. J. Syst. Evol. Microbiol.">
        <title>The Global Catalogue of Microorganisms (GCM) 10K type strain sequencing project: providing services to taxonomists for standard genome sequencing and annotation.</title>
        <authorList>
            <consortium name="The Broad Institute Genomics Platform"/>
            <consortium name="The Broad Institute Genome Sequencing Center for Infectious Disease"/>
            <person name="Wu L."/>
            <person name="Ma J."/>
        </authorList>
    </citation>
    <scope>NUCLEOTIDE SEQUENCE [LARGE SCALE GENOMIC DNA]</scope>
    <source>
        <strain evidence="2">CGMCC 1.13681</strain>
    </source>
</reference>
<protein>
    <submittedName>
        <fullName evidence="1">Uncharacterized protein</fullName>
    </submittedName>
</protein>
<evidence type="ECO:0000313" key="1">
    <source>
        <dbReference type="EMBL" id="MFC7221204.1"/>
    </source>
</evidence>
<name>A0ABW2GQ55_9ACTN</name>
<comment type="caution">
    <text evidence="1">The sequence shown here is derived from an EMBL/GenBank/DDBJ whole genome shotgun (WGS) entry which is preliminary data.</text>
</comment>